<evidence type="ECO:0000313" key="2">
    <source>
        <dbReference type="Proteomes" id="UP000789525"/>
    </source>
</evidence>
<dbReference type="EMBL" id="CAJVPT010001176">
    <property type="protein sequence ID" value="CAG8458105.1"/>
    <property type="molecule type" value="Genomic_DNA"/>
</dbReference>
<reference evidence="1" key="1">
    <citation type="submission" date="2021-06" db="EMBL/GenBank/DDBJ databases">
        <authorList>
            <person name="Kallberg Y."/>
            <person name="Tangrot J."/>
            <person name="Rosling A."/>
        </authorList>
    </citation>
    <scope>NUCLEOTIDE SEQUENCE</scope>
    <source>
        <strain evidence="1">CL356</strain>
    </source>
</reference>
<evidence type="ECO:0000313" key="1">
    <source>
        <dbReference type="EMBL" id="CAG8458105.1"/>
    </source>
</evidence>
<protein>
    <submittedName>
        <fullName evidence="1">14074_t:CDS:1</fullName>
    </submittedName>
</protein>
<comment type="caution">
    <text evidence="1">The sequence shown here is derived from an EMBL/GenBank/DDBJ whole genome shotgun (WGS) entry which is preliminary data.</text>
</comment>
<name>A0ACA9K878_9GLOM</name>
<accession>A0ACA9K878</accession>
<sequence length="445" mass="50317">MLKVNPPRFNQQELRNPSFDRVKSKNIECLITPKGIKVTGTDCKGHTTDLTQENGLTLEKHGIGSSYRRVSLSDLDSQMWLKKLGEGLATYLRNNEKMEIEKGNITATEKRTKASSSLPLSQVVSSQSPVPKRRRTHSNFVLDKLSQNEQKIYTLYRCGEIVWVDLERLEIKKLELKGESVDHKATIRYWPGIVMERKKAPILDSCEEPTSSISITAASPSTASLSAGTSTSGDSPIRYKVIYCVQLVGLHDEVMIDRLKMAPWVAYEPNVDIAKSSSPSEHANKIRKIRNLKEKMRLKKMSQFPHYKAIMIGSELISLEDIVRLTPVEKNEQSIDLDPKFLFVTSIYEDPNRGIQLTGDGLCRGGLNSTTRKRKLSDYEWNPINTKNEEFTIDLEDVAGRFYVSYPNISVSMEADKPMTLQNRYNTIGIVIDNENLTLDVSPTI</sequence>
<gene>
    <name evidence="1" type="ORF">ACOLOM_LOCUS1051</name>
</gene>
<dbReference type="Proteomes" id="UP000789525">
    <property type="component" value="Unassembled WGS sequence"/>
</dbReference>
<organism evidence="1 2">
    <name type="scientific">Acaulospora colombiana</name>
    <dbReference type="NCBI Taxonomy" id="27376"/>
    <lineage>
        <taxon>Eukaryota</taxon>
        <taxon>Fungi</taxon>
        <taxon>Fungi incertae sedis</taxon>
        <taxon>Mucoromycota</taxon>
        <taxon>Glomeromycotina</taxon>
        <taxon>Glomeromycetes</taxon>
        <taxon>Diversisporales</taxon>
        <taxon>Acaulosporaceae</taxon>
        <taxon>Acaulospora</taxon>
    </lineage>
</organism>
<keyword evidence="2" id="KW-1185">Reference proteome</keyword>
<proteinExistence type="predicted"/>